<evidence type="ECO:0000313" key="1">
    <source>
        <dbReference type="EMBL" id="CAG8502584.1"/>
    </source>
</evidence>
<dbReference type="AlphaFoldDB" id="A0A9N8ZPN2"/>
<sequence length="303" mass="35536">MLSQKKKQKHLAINKEKCKNFISTENSTKVFRECSVKFSHLEKDIGLWISQVSAGGLTISDNIYRSNLRSFILHGEANRAPLEILSQQRKLFKNYYLVMNLKNIYNADETELFYRITITNVTNTSKLKPLVIRHYECPRYFKNINMSIFSYLSPNTTAHLQPCDADIDISLEFEDNNNIVTKELLTDDQIIKLILKENNSVSQNINNESNNEEPPTVSIKEDFAFLKKWISFFEQQNSNDFCFKDLIKFKKYIRIVEKIEFMSKKQTKLDSIFSTNMSFKITEVDNSNFSFEINENFELEDNI</sequence>
<name>A0A9N8ZPN2_9GLOM</name>
<evidence type="ECO:0000313" key="2">
    <source>
        <dbReference type="Proteomes" id="UP000789706"/>
    </source>
</evidence>
<keyword evidence="2" id="KW-1185">Reference proteome</keyword>
<protein>
    <submittedName>
        <fullName evidence="1">5796_t:CDS:1</fullName>
    </submittedName>
</protein>
<dbReference type="OrthoDB" id="2436443at2759"/>
<organism evidence="1 2">
    <name type="scientific">Diversispora eburnea</name>
    <dbReference type="NCBI Taxonomy" id="1213867"/>
    <lineage>
        <taxon>Eukaryota</taxon>
        <taxon>Fungi</taxon>
        <taxon>Fungi incertae sedis</taxon>
        <taxon>Mucoromycota</taxon>
        <taxon>Glomeromycotina</taxon>
        <taxon>Glomeromycetes</taxon>
        <taxon>Diversisporales</taxon>
        <taxon>Diversisporaceae</taxon>
        <taxon>Diversispora</taxon>
    </lineage>
</organism>
<dbReference type="Proteomes" id="UP000789706">
    <property type="component" value="Unassembled WGS sequence"/>
</dbReference>
<proteinExistence type="predicted"/>
<gene>
    <name evidence="1" type="ORF">DEBURN_LOCUS4754</name>
</gene>
<dbReference type="EMBL" id="CAJVPK010000383">
    <property type="protein sequence ID" value="CAG8502584.1"/>
    <property type="molecule type" value="Genomic_DNA"/>
</dbReference>
<accession>A0A9N8ZPN2</accession>
<comment type="caution">
    <text evidence="1">The sequence shown here is derived from an EMBL/GenBank/DDBJ whole genome shotgun (WGS) entry which is preliminary data.</text>
</comment>
<reference evidence="1" key="1">
    <citation type="submission" date="2021-06" db="EMBL/GenBank/DDBJ databases">
        <authorList>
            <person name="Kallberg Y."/>
            <person name="Tangrot J."/>
            <person name="Rosling A."/>
        </authorList>
    </citation>
    <scope>NUCLEOTIDE SEQUENCE</scope>
    <source>
        <strain evidence="1">AZ414A</strain>
    </source>
</reference>